<evidence type="ECO:0000313" key="3">
    <source>
        <dbReference type="Proteomes" id="UP000005408"/>
    </source>
</evidence>
<dbReference type="AlphaFoldDB" id="A0A8W8MED6"/>
<proteinExistence type="predicted"/>
<keyword evidence="3" id="KW-1185">Reference proteome</keyword>
<reference evidence="2" key="1">
    <citation type="submission" date="2022-08" db="UniProtKB">
        <authorList>
            <consortium name="EnsemblMetazoa"/>
        </authorList>
    </citation>
    <scope>IDENTIFICATION</scope>
    <source>
        <strain evidence="2">05x7-T-G4-1.051#20</strain>
    </source>
</reference>
<dbReference type="EnsemblMetazoa" id="G3257.4">
    <property type="protein sequence ID" value="G3257.4:cds"/>
    <property type="gene ID" value="G3257"/>
</dbReference>
<sequence length="258" mass="28979">MLQVPELPMSLTGALKLPPIADTGGEGNVGVDGRMITKTGPQQQMIYRSVPPKPSHFTFSDMLAPSPTGQKQGRTTVVSSNTPAEYEERFKSKPLSKPKVVEFDVGRLSNDSKRRKVNGFFPPVKLRRSVSTRVTSSEMMETPIMATSRMQLIPTAYTEVRSKSERIERNKTPMSFRKTPESIKTAQTAPEVSIIYPNIISENVECDDLSLLPPPKRILPRRELPWVFRYKVKRNMNELAKIMASRPSPTPIPEQLPT</sequence>
<accession>A0A8W8MED6</accession>
<protein>
    <submittedName>
        <fullName evidence="2">Uncharacterized protein</fullName>
    </submittedName>
</protein>
<evidence type="ECO:0000313" key="2">
    <source>
        <dbReference type="EnsemblMetazoa" id="G3257.4:cds"/>
    </source>
</evidence>
<feature type="region of interest" description="Disordered" evidence="1">
    <location>
        <begin position="64"/>
        <end position="84"/>
    </location>
</feature>
<organism evidence="2 3">
    <name type="scientific">Magallana gigas</name>
    <name type="common">Pacific oyster</name>
    <name type="synonym">Crassostrea gigas</name>
    <dbReference type="NCBI Taxonomy" id="29159"/>
    <lineage>
        <taxon>Eukaryota</taxon>
        <taxon>Metazoa</taxon>
        <taxon>Spiralia</taxon>
        <taxon>Lophotrochozoa</taxon>
        <taxon>Mollusca</taxon>
        <taxon>Bivalvia</taxon>
        <taxon>Autobranchia</taxon>
        <taxon>Pteriomorphia</taxon>
        <taxon>Ostreida</taxon>
        <taxon>Ostreoidea</taxon>
        <taxon>Ostreidae</taxon>
        <taxon>Magallana</taxon>
    </lineage>
</organism>
<dbReference type="Proteomes" id="UP000005408">
    <property type="component" value="Unassembled WGS sequence"/>
</dbReference>
<evidence type="ECO:0000256" key="1">
    <source>
        <dbReference type="SAM" id="MobiDB-lite"/>
    </source>
</evidence>
<feature type="compositionally biased region" description="Polar residues" evidence="1">
    <location>
        <begin position="67"/>
        <end position="83"/>
    </location>
</feature>
<name>A0A8W8MED6_MAGGI</name>